<feature type="compositionally biased region" description="Low complexity" evidence="4">
    <location>
        <begin position="206"/>
        <end position="220"/>
    </location>
</feature>
<proteinExistence type="predicted"/>
<dbReference type="InterPro" id="IPR020472">
    <property type="entry name" value="WD40_PAC1"/>
</dbReference>
<evidence type="ECO:0000256" key="1">
    <source>
        <dbReference type="ARBA" id="ARBA00022574"/>
    </source>
</evidence>
<accession>A0ABM1AE62</accession>
<sequence length="1190" mass="131009">KPVLCIDWCHNGRECLGLVNKQGPLWLWHIEDSKHLSLVKETQNFSSAITLFRWHHQRHNQIAFGHEDGSVSILEIDFKKLPGSKAAKHLFRPEAVSESVEDTDPVVALEWDPLSTDYLLVCNHRAGVRLLDVPTQTTIMDFQLPSAASRVQTMSWVKNAPGMFLTGDYKGGILRVWSVSNSTPIENIKIKGTGFHRLEVIHPPANSNSSNNNSNSHSSSQGSLDDKDNHHVSSTSEARSPAMTTLSHFTLPHSHVVCAFNDGGIGLYDLGRKKWVFLRDQGHIETIFDCKFKPDNPDLLATASFDGSIKVWDITSMTCLLSSPGNEGIIYQISWAPSDLDCIVASTARTGVFVWDTTKGKVITRLNNHVAKTSVFSVSWNQADSRRIMTCGMDSYCVIQQVDGTVLQKYKHPAAVYGGDWSPFNKDMLATACEDKCVRVFYMASHSDQPIKVFSGHSAKVFRVRWNPLKEGVLASGSDDGTIRVWDYTRDQCTCTLQGHTAPVRGLTWNSEVASLLVSGSWDSSIRVWDTRDGACLYSLLDHGADVYGLTSHPARPFLLVSSSRDSTVRLWSTTSLVQPVELAMLADRPWTEAKVSGEPSNSSTTSLSLVGKVSVQLQSTHSLKGARSPKTIEAFSRFFSHPCGTNNLWDLVGAVGGSDTMMLSPAYPHGIVHRKHITQFKGSEAQQQEMIKMSKFGAGIGAPGKEERLMGAAATHIRLGNVQRYCELMVEVGKWERALAVAPAVSMKYWQQLNQRYSTALLREDSDDAVPFCVAAGDVPGLASFFTARGQLNDAVLVTQAACEGSISAPKVKGDSKERRHQRNNSSGAVFDSLAVEAMETLADFHFRNGSPTLAACCHLAVDDQKKAMSKLIRGHELELALSVGRVLGGATEETDVVLELLSRRCETLGKWDLGLDLLRLQRSPALTQALLCARCSSSMAEIDALLHKAGLPSMSSCEEKAKSLEASGCDVFDCVKLYLLSPVPERGLQLGLRALRGKLQSPNYTADDVVPMLRLLGCIKTEKLQHSKQTESMHELLALSAYFGGLVAIKRKYFPVVLPLFEHARSVISRNSLQLAISDKQIEADARIFFAMLENRLTEDLRPQYQALLTRCGSDTEWVVEAGEDCVASSHLPSHSDVHTSYLSNQRIKGQPYFLEDGRSCVSLNEALMWAKVNPFSPLASGVRINPF</sequence>
<dbReference type="SUPFAM" id="SSF50998">
    <property type="entry name" value="Quinoprotein alcohol dehydrogenase-like"/>
    <property type="match status" value="1"/>
</dbReference>
<dbReference type="SUPFAM" id="SSF82171">
    <property type="entry name" value="DPP6 N-terminal domain-like"/>
    <property type="match status" value="1"/>
</dbReference>
<dbReference type="CDD" id="cd00200">
    <property type="entry name" value="WD40"/>
    <property type="match status" value="1"/>
</dbReference>
<dbReference type="PROSITE" id="PS50294">
    <property type="entry name" value="WD_REPEATS_REGION"/>
    <property type="match status" value="3"/>
</dbReference>
<dbReference type="PRINTS" id="PR00320">
    <property type="entry name" value="GPROTEINBRPT"/>
</dbReference>
<dbReference type="PANTHER" id="PTHR44464:SF1">
    <property type="entry name" value="WD REPEAT-CONTAINING PROTEIN 17"/>
    <property type="match status" value="1"/>
</dbReference>
<dbReference type="InterPro" id="IPR001680">
    <property type="entry name" value="WD40_rpt"/>
</dbReference>
<gene>
    <name evidence="6" type="primary">LOC101863230</name>
</gene>
<name>A0ABM1AE62_APLCA</name>
<dbReference type="InterPro" id="IPR011047">
    <property type="entry name" value="Quinoprotein_ADH-like_sf"/>
</dbReference>
<keyword evidence="2" id="KW-0677">Repeat</keyword>
<dbReference type="RefSeq" id="XP_012945972.1">
    <property type="nucleotide sequence ID" value="XM_013090518.1"/>
</dbReference>
<dbReference type="PROSITE" id="PS50082">
    <property type="entry name" value="WD_REPEATS_2"/>
    <property type="match status" value="4"/>
</dbReference>
<evidence type="ECO:0000256" key="2">
    <source>
        <dbReference type="ARBA" id="ARBA00022737"/>
    </source>
</evidence>
<dbReference type="GeneID" id="101863230"/>
<reference evidence="6" key="1">
    <citation type="submission" date="2025-08" db="UniProtKB">
        <authorList>
            <consortium name="RefSeq"/>
        </authorList>
    </citation>
    <scope>IDENTIFICATION</scope>
</reference>
<feature type="region of interest" description="Disordered" evidence="4">
    <location>
        <begin position="201"/>
        <end position="240"/>
    </location>
</feature>
<dbReference type="Proteomes" id="UP000694888">
    <property type="component" value="Unplaced"/>
</dbReference>
<evidence type="ECO:0000313" key="6">
    <source>
        <dbReference type="RefSeq" id="XP_012945972.1"/>
    </source>
</evidence>
<evidence type="ECO:0000313" key="5">
    <source>
        <dbReference type="Proteomes" id="UP000694888"/>
    </source>
</evidence>
<dbReference type="Gene3D" id="2.130.10.10">
    <property type="entry name" value="YVTN repeat-like/Quinoprotein amine dehydrogenase"/>
    <property type="match status" value="2"/>
</dbReference>
<dbReference type="Pfam" id="PF00400">
    <property type="entry name" value="WD40"/>
    <property type="match status" value="4"/>
</dbReference>
<evidence type="ECO:0000256" key="3">
    <source>
        <dbReference type="PROSITE-ProRule" id="PRU00221"/>
    </source>
</evidence>
<feature type="repeat" description="WD" evidence="3">
    <location>
        <begin position="540"/>
        <end position="576"/>
    </location>
</feature>
<dbReference type="PROSITE" id="PS00678">
    <property type="entry name" value="WD_REPEATS_1"/>
    <property type="match status" value="2"/>
</dbReference>
<dbReference type="SMART" id="SM00320">
    <property type="entry name" value="WD40"/>
    <property type="match status" value="10"/>
</dbReference>
<protein>
    <submittedName>
        <fullName evidence="6">WD repeat-containing protein 17</fullName>
    </submittedName>
</protein>
<feature type="repeat" description="WD" evidence="3">
    <location>
        <begin position="497"/>
        <end position="539"/>
    </location>
</feature>
<feature type="non-terminal residue" evidence="6">
    <location>
        <position position="1"/>
    </location>
</feature>
<evidence type="ECO:0000256" key="4">
    <source>
        <dbReference type="SAM" id="MobiDB-lite"/>
    </source>
</evidence>
<feature type="repeat" description="WD" evidence="3">
    <location>
        <begin position="280"/>
        <end position="322"/>
    </location>
</feature>
<feature type="repeat" description="WD" evidence="3">
    <location>
        <begin position="454"/>
        <end position="496"/>
    </location>
</feature>
<dbReference type="InterPro" id="IPR015943">
    <property type="entry name" value="WD40/YVTN_repeat-like_dom_sf"/>
</dbReference>
<dbReference type="PANTHER" id="PTHR44464">
    <property type="entry name" value="WD REPEAT-CONTAINING PROTEIN 17"/>
    <property type="match status" value="1"/>
</dbReference>
<organism evidence="5 6">
    <name type="scientific">Aplysia californica</name>
    <name type="common">California sea hare</name>
    <dbReference type="NCBI Taxonomy" id="6500"/>
    <lineage>
        <taxon>Eukaryota</taxon>
        <taxon>Metazoa</taxon>
        <taxon>Spiralia</taxon>
        <taxon>Lophotrochozoa</taxon>
        <taxon>Mollusca</taxon>
        <taxon>Gastropoda</taxon>
        <taxon>Heterobranchia</taxon>
        <taxon>Euthyneura</taxon>
        <taxon>Tectipleura</taxon>
        <taxon>Aplysiida</taxon>
        <taxon>Aplysioidea</taxon>
        <taxon>Aplysiidae</taxon>
        <taxon>Aplysia</taxon>
    </lineage>
</organism>
<keyword evidence="1 3" id="KW-0853">WD repeat</keyword>
<keyword evidence="5" id="KW-1185">Reference proteome</keyword>
<dbReference type="InterPro" id="IPR019775">
    <property type="entry name" value="WD40_repeat_CS"/>
</dbReference>